<evidence type="ECO:0000313" key="3">
    <source>
        <dbReference type="EMBL" id="EAM50411.1"/>
    </source>
</evidence>
<dbReference type="Proteomes" id="UP000003922">
    <property type="component" value="Unassembled WGS sequence"/>
</dbReference>
<dbReference type="InterPro" id="IPR001986">
    <property type="entry name" value="Enolpyruvate_Tfrase_dom"/>
</dbReference>
<evidence type="ECO:0000259" key="2">
    <source>
        <dbReference type="Pfam" id="PF00275"/>
    </source>
</evidence>
<dbReference type="SUPFAM" id="SSF55205">
    <property type="entry name" value="EPT/RTPC-like"/>
    <property type="match status" value="1"/>
</dbReference>
<proteinExistence type="predicted"/>
<dbReference type="EMBL" id="AADV02000027">
    <property type="protein sequence ID" value="EAM50411.1"/>
    <property type="molecule type" value="Genomic_DNA"/>
</dbReference>
<feature type="domain" description="Enolpyruvate transferase" evidence="2">
    <location>
        <begin position="29"/>
        <end position="57"/>
    </location>
</feature>
<keyword evidence="4" id="KW-1185">Reference proteome</keyword>
<evidence type="ECO:0000313" key="4">
    <source>
        <dbReference type="Proteomes" id="UP000003922"/>
    </source>
</evidence>
<dbReference type="OrthoDB" id="9809920at2"/>
<comment type="caution">
    <text evidence="3">The sequence shown here is derived from an EMBL/GenBank/DDBJ whole genome shotgun (WGS) entry which is preliminary data.</text>
</comment>
<reference evidence="3" key="2">
    <citation type="submission" date="2005-06" db="EMBL/GenBank/DDBJ databases">
        <title>Sequencing of the draft genome and assembly of Crocosphaera watsonii WH 8501.</title>
        <authorList>
            <consortium name="US DOE Joint Genome Institute (JGI-PGF)"/>
            <person name="Copeland A."/>
            <person name="Lucas S."/>
            <person name="Lapidus A."/>
            <person name="Barry K."/>
            <person name="Detter C."/>
            <person name="Glavina T."/>
            <person name="Hammon N."/>
            <person name="Israni S."/>
            <person name="Pitluck S."/>
            <person name="Richardson P."/>
        </authorList>
    </citation>
    <scope>NUCLEOTIDE SEQUENCE [LARGE SCALE GENOMIC DNA]</scope>
    <source>
        <strain evidence="3">WH 8501</strain>
    </source>
</reference>
<reference evidence="3" key="3">
    <citation type="submission" date="2016-12" db="EMBL/GenBank/DDBJ databases">
        <title>Annotation of the draft genome assembly of Crocosphaera watsonii WH 8501.</title>
        <authorList>
            <consortium name="US DOE Joint Genome Institute (JGI-ORNL)"/>
            <person name="Larimer F."/>
            <person name="Land M."/>
        </authorList>
    </citation>
    <scope>NUCLEOTIDE SEQUENCE</scope>
    <source>
        <strain evidence="3">WH 8501</strain>
    </source>
</reference>
<sequence>MTKSIIELQNLENQQILTINPPNRGLSPQGNLQIPGDKSISDRALMLGAIAEGETII</sequence>
<dbReference type="Pfam" id="PF00275">
    <property type="entry name" value="EPSP_synthase"/>
    <property type="match status" value="1"/>
</dbReference>
<dbReference type="InterPro" id="IPR013792">
    <property type="entry name" value="RNA3'P_cycl/enolpyr_Trfase_a/b"/>
</dbReference>
<dbReference type="AlphaFoldDB" id="Q4C2M1"/>
<keyword evidence="1" id="KW-0808">Transferase</keyword>
<name>Q4C2M1_CROWT</name>
<evidence type="ECO:0000256" key="1">
    <source>
        <dbReference type="ARBA" id="ARBA00022679"/>
    </source>
</evidence>
<gene>
    <name evidence="3" type="ORF">CwatDRAFT_3255</name>
</gene>
<dbReference type="GO" id="GO:0016765">
    <property type="term" value="F:transferase activity, transferring alkyl or aryl (other than methyl) groups"/>
    <property type="evidence" value="ECO:0007669"/>
    <property type="project" value="InterPro"/>
</dbReference>
<accession>Q4C2M1</accession>
<dbReference type="InterPro" id="IPR036968">
    <property type="entry name" value="Enolpyruvate_Tfrase_sf"/>
</dbReference>
<organism evidence="3 4">
    <name type="scientific">Crocosphaera watsonii WH 8501</name>
    <dbReference type="NCBI Taxonomy" id="165597"/>
    <lineage>
        <taxon>Bacteria</taxon>
        <taxon>Bacillati</taxon>
        <taxon>Cyanobacteriota</taxon>
        <taxon>Cyanophyceae</taxon>
        <taxon>Oscillatoriophycideae</taxon>
        <taxon>Chroococcales</taxon>
        <taxon>Aphanothecaceae</taxon>
        <taxon>Crocosphaera</taxon>
    </lineage>
</organism>
<protein>
    <submittedName>
        <fullName evidence="3">3-phosphoshikimate 1-carboxyvinyltransferase</fullName>
    </submittedName>
</protein>
<dbReference type="Gene3D" id="3.65.10.10">
    <property type="entry name" value="Enolpyruvate transferase domain"/>
    <property type="match status" value="1"/>
</dbReference>
<dbReference type="KEGG" id="cwa:CwatDRAFT_3255"/>
<reference evidence="3" key="1">
    <citation type="submission" date="2004-02" db="EMBL/GenBank/DDBJ databases">
        <authorList>
            <consortium name="DOE Joint Genome Institute"/>
        </authorList>
    </citation>
    <scope>NUCLEOTIDE SEQUENCE [LARGE SCALE GENOMIC DNA]</scope>
    <source>
        <strain evidence="3">WH 8501</strain>
    </source>
</reference>